<gene>
    <name evidence="5" type="primary">DRP4C</name>
    <name evidence="5" type="ORF">KSP39_PZI020561</name>
</gene>
<comment type="caution">
    <text evidence="5">The sequence shown here is derived from an EMBL/GenBank/DDBJ whole genome shotgun (WGS) entry which is preliminary data.</text>
</comment>
<evidence type="ECO:0000313" key="6">
    <source>
        <dbReference type="Proteomes" id="UP001418222"/>
    </source>
</evidence>
<reference evidence="5 6" key="1">
    <citation type="journal article" date="2022" name="Nat. Plants">
        <title>Genomes of leafy and leafless Platanthera orchids illuminate the evolution of mycoheterotrophy.</title>
        <authorList>
            <person name="Li M.H."/>
            <person name="Liu K.W."/>
            <person name="Li Z."/>
            <person name="Lu H.C."/>
            <person name="Ye Q.L."/>
            <person name="Zhang D."/>
            <person name="Wang J.Y."/>
            <person name="Li Y.F."/>
            <person name="Zhong Z.M."/>
            <person name="Liu X."/>
            <person name="Yu X."/>
            <person name="Liu D.K."/>
            <person name="Tu X.D."/>
            <person name="Liu B."/>
            <person name="Hao Y."/>
            <person name="Liao X.Y."/>
            <person name="Jiang Y.T."/>
            <person name="Sun W.H."/>
            <person name="Chen J."/>
            <person name="Chen Y.Q."/>
            <person name="Ai Y."/>
            <person name="Zhai J.W."/>
            <person name="Wu S.S."/>
            <person name="Zhou Z."/>
            <person name="Hsiao Y.Y."/>
            <person name="Wu W.L."/>
            <person name="Chen Y.Y."/>
            <person name="Lin Y.F."/>
            <person name="Hsu J.L."/>
            <person name="Li C.Y."/>
            <person name="Wang Z.W."/>
            <person name="Zhao X."/>
            <person name="Zhong W.Y."/>
            <person name="Ma X.K."/>
            <person name="Ma L."/>
            <person name="Huang J."/>
            <person name="Chen G.Z."/>
            <person name="Huang M.Z."/>
            <person name="Huang L."/>
            <person name="Peng D.H."/>
            <person name="Luo Y.B."/>
            <person name="Zou S.Q."/>
            <person name="Chen S.P."/>
            <person name="Lan S."/>
            <person name="Tsai W.C."/>
            <person name="Van de Peer Y."/>
            <person name="Liu Z.J."/>
        </authorList>
    </citation>
    <scope>NUCLEOTIDE SEQUENCE [LARGE SCALE GENOMIC DNA]</scope>
    <source>
        <strain evidence="5">Lor287</strain>
    </source>
</reference>
<dbReference type="SMART" id="SM00053">
    <property type="entry name" value="DYNc"/>
    <property type="match status" value="1"/>
</dbReference>
<evidence type="ECO:0000259" key="4">
    <source>
        <dbReference type="PROSITE" id="PS51718"/>
    </source>
</evidence>
<dbReference type="PRINTS" id="PR00195">
    <property type="entry name" value="DYNAMIN"/>
</dbReference>
<dbReference type="SUPFAM" id="SSF52540">
    <property type="entry name" value="P-loop containing nucleoside triphosphate hydrolases"/>
    <property type="match status" value="1"/>
</dbReference>
<dbReference type="InterPro" id="IPR045063">
    <property type="entry name" value="Dynamin_N"/>
</dbReference>
<dbReference type="PROSITE" id="PS51388">
    <property type="entry name" value="GED"/>
    <property type="match status" value="1"/>
</dbReference>
<dbReference type="CDD" id="cd08771">
    <property type="entry name" value="DLP_1"/>
    <property type="match status" value="1"/>
</dbReference>
<dbReference type="Gene3D" id="3.40.50.300">
    <property type="entry name" value="P-loop containing nucleotide triphosphate hydrolases"/>
    <property type="match status" value="1"/>
</dbReference>
<organism evidence="5 6">
    <name type="scientific">Platanthera zijinensis</name>
    <dbReference type="NCBI Taxonomy" id="2320716"/>
    <lineage>
        <taxon>Eukaryota</taxon>
        <taxon>Viridiplantae</taxon>
        <taxon>Streptophyta</taxon>
        <taxon>Embryophyta</taxon>
        <taxon>Tracheophyta</taxon>
        <taxon>Spermatophyta</taxon>
        <taxon>Magnoliopsida</taxon>
        <taxon>Liliopsida</taxon>
        <taxon>Asparagales</taxon>
        <taxon>Orchidaceae</taxon>
        <taxon>Orchidoideae</taxon>
        <taxon>Orchideae</taxon>
        <taxon>Orchidinae</taxon>
        <taxon>Platanthera</taxon>
    </lineage>
</organism>
<dbReference type="SMART" id="SM00302">
    <property type="entry name" value="GED"/>
    <property type="match status" value="1"/>
</dbReference>
<dbReference type="GO" id="GO:0005525">
    <property type="term" value="F:GTP binding"/>
    <property type="evidence" value="ECO:0007669"/>
    <property type="project" value="InterPro"/>
</dbReference>
<feature type="domain" description="GED" evidence="3">
    <location>
        <begin position="587"/>
        <end position="680"/>
    </location>
</feature>
<sequence>MSIKIFYWIEPRKNLIVPNHGEPESSSPTIMEPKNLSFQKPSVNAFTTSYNEQIRPLLDAVGRLRQHEVIQEEIKLLPIVFVGGRSVGKSSVIESLVGIKLPGGNDIRTRVPLIVRLQDDPSLPTPRLHLEYKDKKIESSEADITEAIEIATAEIAGPGSGISDTPVTVVVRNNGLPDLTLVDLPGLAAVPVHGQPANIHEQISGIITKYLKPAESIIVNVLPAGVSFPTCESICFSKQADRTGERTLAVVTKVDMSPEGLLEKVTADKVNIGLGYVCVRNRIRSETFEEARASEAELFESHRLLSRIDKSMAGIPVLAQRLMNIQAQRIAKCIPNIVRKINEKLSSHLSELDGMPQNLVSVADTTSAFRQIISRAKETLKKLLIRGEFEDYPNENQMHCTARLFKMLNEYAEDLSADIPSSKAGFLAEEIAILEEYRDIAMPNFLPRTAFLTLLQMKVKGVSGLPHDFVTKVWSYMENVILRILDDATENYPPLQARTKRAAHNLVEKMRRKSHQFVKEFIEMEMTTDYTCNPNYMKTLAELMNGQKAFMEVIHNLSKPPKICIKSVGDVDVSHLRGKHEGLIGPAFDIKMRLISYWKCVVLRLVDVLALHVKYAVKNLVDHELESEVLNVVVEGPRNEIQKMLEEPPSTAAKRARLKKSVQLLKESKEIVGNIIDKINAISLLE</sequence>
<evidence type="ECO:0000256" key="1">
    <source>
        <dbReference type="ARBA" id="ARBA00022741"/>
    </source>
</evidence>
<dbReference type="Pfam" id="PF00350">
    <property type="entry name" value="Dynamin_N"/>
    <property type="match status" value="1"/>
</dbReference>
<dbReference type="InterPro" id="IPR020850">
    <property type="entry name" value="GED_dom"/>
</dbReference>
<dbReference type="GO" id="GO:0003924">
    <property type="term" value="F:GTPase activity"/>
    <property type="evidence" value="ECO:0007669"/>
    <property type="project" value="InterPro"/>
</dbReference>
<dbReference type="InterPro" id="IPR022812">
    <property type="entry name" value="Dynamin"/>
</dbReference>
<dbReference type="GO" id="GO:0016020">
    <property type="term" value="C:membrane"/>
    <property type="evidence" value="ECO:0007669"/>
    <property type="project" value="TreeGrafter"/>
</dbReference>
<protein>
    <submittedName>
        <fullName evidence="5">Dynamin-related protein 4C</fullName>
    </submittedName>
</protein>
<dbReference type="PROSITE" id="PS51718">
    <property type="entry name" value="G_DYNAMIN_2"/>
    <property type="match status" value="1"/>
</dbReference>
<keyword evidence="6" id="KW-1185">Reference proteome</keyword>
<feature type="domain" description="Dynamin-type G" evidence="4">
    <location>
        <begin position="73"/>
        <end position="335"/>
    </location>
</feature>
<keyword evidence="1" id="KW-0547">Nucleotide-binding</keyword>
<accession>A0AAP0B027</accession>
<dbReference type="GO" id="GO:0005737">
    <property type="term" value="C:cytoplasm"/>
    <property type="evidence" value="ECO:0007669"/>
    <property type="project" value="TreeGrafter"/>
</dbReference>
<dbReference type="GO" id="GO:0008017">
    <property type="term" value="F:microtubule binding"/>
    <property type="evidence" value="ECO:0007669"/>
    <property type="project" value="TreeGrafter"/>
</dbReference>
<dbReference type="GO" id="GO:0005874">
    <property type="term" value="C:microtubule"/>
    <property type="evidence" value="ECO:0007669"/>
    <property type="project" value="TreeGrafter"/>
</dbReference>
<name>A0AAP0B027_9ASPA</name>
<dbReference type="InterPro" id="IPR000375">
    <property type="entry name" value="Dynamin_stalk"/>
</dbReference>
<evidence type="ECO:0000256" key="2">
    <source>
        <dbReference type="ARBA" id="ARBA00023134"/>
    </source>
</evidence>
<dbReference type="Proteomes" id="UP001418222">
    <property type="component" value="Unassembled WGS sequence"/>
</dbReference>
<dbReference type="AlphaFoldDB" id="A0AAP0B027"/>
<dbReference type="Pfam" id="PF02212">
    <property type="entry name" value="GED"/>
    <property type="match status" value="1"/>
</dbReference>
<keyword evidence="2" id="KW-0342">GTP-binding</keyword>
<dbReference type="EMBL" id="JBBWWQ010000018">
    <property type="protein sequence ID" value="KAK8921391.1"/>
    <property type="molecule type" value="Genomic_DNA"/>
</dbReference>
<proteinExistence type="predicted"/>
<dbReference type="InterPro" id="IPR001401">
    <property type="entry name" value="Dynamin_GTPase"/>
</dbReference>
<dbReference type="PANTHER" id="PTHR11566">
    <property type="entry name" value="DYNAMIN"/>
    <property type="match status" value="1"/>
</dbReference>
<dbReference type="PANTHER" id="PTHR11566:SF173">
    <property type="entry name" value="DYNAMIN-RELATED PROTEIN 4C"/>
    <property type="match status" value="1"/>
</dbReference>
<dbReference type="InterPro" id="IPR027417">
    <property type="entry name" value="P-loop_NTPase"/>
</dbReference>
<dbReference type="Pfam" id="PF01031">
    <property type="entry name" value="Dynamin_M"/>
    <property type="match status" value="1"/>
</dbReference>
<dbReference type="InterPro" id="IPR030381">
    <property type="entry name" value="G_DYNAMIN_dom"/>
</dbReference>
<dbReference type="Gene3D" id="1.20.120.1240">
    <property type="entry name" value="Dynamin, middle domain"/>
    <property type="match status" value="1"/>
</dbReference>
<evidence type="ECO:0000313" key="5">
    <source>
        <dbReference type="EMBL" id="KAK8921391.1"/>
    </source>
</evidence>
<evidence type="ECO:0000259" key="3">
    <source>
        <dbReference type="PROSITE" id="PS51388"/>
    </source>
</evidence>
<dbReference type="InterPro" id="IPR003130">
    <property type="entry name" value="GED"/>
</dbReference>